<keyword evidence="9 13" id="KW-0560">Oxidoreductase</keyword>
<evidence type="ECO:0000256" key="8">
    <source>
        <dbReference type="ARBA" id="ARBA00022857"/>
    </source>
</evidence>
<evidence type="ECO:0000256" key="3">
    <source>
        <dbReference type="ARBA" id="ARBA00006753"/>
    </source>
</evidence>
<evidence type="ECO:0000313" key="13">
    <source>
        <dbReference type="EMBL" id="MFC7290738.1"/>
    </source>
</evidence>
<name>A0ABW2IHZ8_9PROT</name>
<comment type="pathway">
    <text evidence="2">Amino-acid biosynthesis; L-methionine biosynthesis via de novo pathway; L-homoserine from L-aspartate: step 3/3.</text>
</comment>
<protein>
    <recommendedName>
        <fullName evidence="5">Homoserine dehydrogenase</fullName>
        <ecNumber evidence="4">1.1.1.3</ecNumber>
    </recommendedName>
</protein>
<comment type="caution">
    <text evidence="13">The sequence shown here is derived from an EMBL/GenBank/DDBJ whole genome shotgun (WGS) entry which is preliminary data.</text>
</comment>
<dbReference type="InterPro" id="IPR045865">
    <property type="entry name" value="ACT-like_dom_sf"/>
</dbReference>
<evidence type="ECO:0000256" key="1">
    <source>
        <dbReference type="ARBA" id="ARBA00005056"/>
    </source>
</evidence>
<dbReference type="Proteomes" id="UP001596492">
    <property type="component" value="Unassembled WGS sequence"/>
</dbReference>
<evidence type="ECO:0000256" key="10">
    <source>
        <dbReference type="ARBA" id="ARBA00023167"/>
    </source>
</evidence>
<keyword evidence="6" id="KW-0028">Amino-acid biosynthesis</keyword>
<dbReference type="PANTHER" id="PTHR43331:SF1">
    <property type="entry name" value="HOMOSERINE DEHYDROGENASE"/>
    <property type="match status" value="1"/>
</dbReference>
<dbReference type="PANTHER" id="PTHR43331">
    <property type="entry name" value="HOMOSERINE DEHYDROGENASE"/>
    <property type="match status" value="1"/>
</dbReference>
<dbReference type="Pfam" id="PF03447">
    <property type="entry name" value="NAD_binding_3"/>
    <property type="match status" value="1"/>
</dbReference>
<evidence type="ECO:0000256" key="6">
    <source>
        <dbReference type="ARBA" id="ARBA00022605"/>
    </source>
</evidence>
<evidence type="ECO:0000313" key="14">
    <source>
        <dbReference type="Proteomes" id="UP001596492"/>
    </source>
</evidence>
<keyword evidence="10" id="KW-0486">Methionine biosynthesis</keyword>
<dbReference type="Pfam" id="PF00742">
    <property type="entry name" value="Homoserine_dh"/>
    <property type="match status" value="1"/>
</dbReference>
<dbReference type="Gene3D" id="3.30.360.10">
    <property type="entry name" value="Dihydrodipicolinate Reductase, domain 2"/>
    <property type="match status" value="1"/>
</dbReference>
<dbReference type="PROSITE" id="PS51671">
    <property type="entry name" value="ACT"/>
    <property type="match status" value="1"/>
</dbReference>
<dbReference type="SUPFAM" id="SSF55021">
    <property type="entry name" value="ACT-like"/>
    <property type="match status" value="1"/>
</dbReference>
<comment type="pathway">
    <text evidence="1">Amino-acid biosynthesis; L-threonine biosynthesis; L-threonine from L-aspartate: step 3/5.</text>
</comment>
<dbReference type="Gene3D" id="3.40.50.720">
    <property type="entry name" value="NAD(P)-binding Rossmann-like Domain"/>
    <property type="match status" value="1"/>
</dbReference>
<dbReference type="EC" id="1.1.1.3" evidence="4"/>
<dbReference type="PIRSF" id="PIRSF000098">
    <property type="entry name" value="Homoser_dehydrog"/>
    <property type="match status" value="1"/>
</dbReference>
<dbReference type="PROSITE" id="PS01042">
    <property type="entry name" value="HOMOSER_DHGENASE"/>
    <property type="match status" value="1"/>
</dbReference>
<feature type="domain" description="ACT" evidence="12">
    <location>
        <begin position="351"/>
        <end position="429"/>
    </location>
</feature>
<dbReference type="InterPro" id="IPR036291">
    <property type="entry name" value="NAD(P)-bd_dom_sf"/>
</dbReference>
<evidence type="ECO:0000259" key="12">
    <source>
        <dbReference type="PROSITE" id="PS51671"/>
    </source>
</evidence>
<dbReference type="RefSeq" id="WP_382165884.1">
    <property type="nucleotide sequence ID" value="NZ_JBHTBR010000002.1"/>
</dbReference>
<dbReference type="NCBIfam" id="NF004976">
    <property type="entry name" value="PRK06349.1"/>
    <property type="match status" value="1"/>
</dbReference>
<gene>
    <name evidence="13" type="ORF">ACFQS8_03855</name>
</gene>
<sequence length="429" mass="45153">MTEQKTLRLGIAGLGNVGVGLVKLVQQQDKLRLPGNLEISLVSARSRSRNRGVDLSGYGWEDDAAQLAKSDKIDVFVELMGGSDGPARHSVETAIRAGKHVVTANKALMAEHGAHLALLAEEHGVHLLFDAAVAGGVPIVRAVRDSFSGVDIHRVSGILNGTCNYILTQMLETGADYKSVLKEAQQLGYAESDPYLDVSGMDAAHKALILAVLAFGAKPDFSKVRVAGVDQIESLDIKLANKMGYRIRLVAEAVQDENGVRCHVAPALFKVDHPLAQVTGPTNAVMVEGEPVGRVTMTGPGAGEGPTASAVMGDISRILQGAVTAPFGLPVSQLEDKLYLSSGDGPRSVWFIRIRLSDKSGAMASLSNALAKCDVSIDLMQQDSSAGGDGSPIAIMTHPCARNVVESAAAIVAELEACVDKPRVLRVEA</sequence>
<evidence type="ECO:0000256" key="7">
    <source>
        <dbReference type="ARBA" id="ARBA00022697"/>
    </source>
</evidence>
<dbReference type="InterPro" id="IPR001342">
    <property type="entry name" value="HDH_cat"/>
</dbReference>
<dbReference type="SUPFAM" id="SSF55347">
    <property type="entry name" value="Glyceraldehyde-3-phosphate dehydrogenase-like, C-terminal domain"/>
    <property type="match status" value="1"/>
</dbReference>
<comment type="similarity">
    <text evidence="3 11">Belongs to the homoserine dehydrogenase family.</text>
</comment>
<dbReference type="InterPro" id="IPR005106">
    <property type="entry name" value="Asp/hSer_DH_NAD-bd"/>
</dbReference>
<keyword evidence="8" id="KW-0521">NADP</keyword>
<organism evidence="13 14">
    <name type="scientific">Hirschia litorea</name>
    <dbReference type="NCBI Taxonomy" id="1199156"/>
    <lineage>
        <taxon>Bacteria</taxon>
        <taxon>Pseudomonadati</taxon>
        <taxon>Pseudomonadota</taxon>
        <taxon>Alphaproteobacteria</taxon>
        <taxon>Hyphomonadales</taxon>
        <taxon>Hyphomonadaceae</taxon>
        <taxon>Hirschia</taxon>
    </lineage>
</organism>
<dbReference type="InterPro" id="IPR002912">
    <property type="entry name" value="ACT_dom"/>
</dbReference>
<dbReference type="Gene3D" id="3.30.70.260">
    <property type="match status" value="1"/>
</dbReference>
<evidence type="ECO:0000256" key="5">
    <source>
        <dbReference type="ARBA" id="ARBA00013376"/>
    </source>
</evidence>
<keyword evidence="7" id="KW-0791">Threonine biosynthesis</keyword>
<reference evidence="14" key="1">
    <citation type="journal article" date="2019" name="Int. J. Syst. Evol. Microbiol.">
        <title>The Global Catalogue of Microorganisms (GCM) 10K type strain sequencing project: providing services to taxonomists for standard genome sequencing and annotation.</title>
        <authorList>
            <consortium name="The Broad Institute Genomics Platform"/>
            <consortium name="The Broad Institute Genome Sequencing Center for Infectious Disease"/>
            <person name="Wu L."/>
            <person name="Ma J."/>
        </authorList>
    </citation>
    <scope>NUCLEOTIDE SEQUENCE [LARGE SCALE GENOMIC DNA]</scope>
    <source>
        <strain evidence="14">CCUG 51308</strain>
    </source>
</reference>
<evidence type="ECO:0000256" key="2">
    <source>
        <dbReference type="ARBA" id="ARBA00005062"/>
    </source>
</evidence>
<accession>A0ABW2IHZ8</accession>
<keyword evidence="14" id="KW-1185">Reference proteome</keyword>
<proteinExistence type="inferred from homology"/>
<evidence type="ECO:0000256" key="4">
    <source>
        <dbReference type="ARBA" id="ARBA00013213"/>
    </source>
</evidence>
<dbReference type="EMBL" id="JBHTBR010000002">
    <property type="protein sequence ID" value="MFC7290738.1"/>
    <property type="molecule type" value="Genomic_DNA"/>
</dbReference>
<dbReference type="InterPro" id="IPR019811">
    <property type="entry name" value="HDH_CS"/>
</dbReference>
<dbReference type="GO" id="GO:0004412">
    <property type="term" value="F:homoserine dehydrogenase activity"/>
    <property type="evidence" value="ECO:0007669"/>
    <property type="project" value="UniProtKB-EC"/>
</dbReference>
<dbReference type="InterPro" id="IPR016204">
    <property type="entry name" value="HDH"/>
</dbReference>
<dbReference type="CDD" id="cd04881">
    <property type="entry name" value="ACT_HSDH-Hom"/>
    <property type="match status" value="1"/>
</dbReference>
<evidence type="ECO:0000256" key="11">
    <source>
        <dbReference type="RuleBase" id="RU004171"/>
    </source>
</evidence>
<evidence type="ECO:0000256" key="9">
    <source>
        <dbReference type="ARBA" id="ARBA00023002"/>
    </source>
</evidence>
<dbReference type="SUPFAM" id="SSF51735">
    <property type="entry name" value="NAD(P)-binding Rossmann-fold domains"/>
    <property type="match status" value="1"/>
</dbReference>